<protein>
    <submittedName>
        <fullName evidence="1">Uncharacterized protein</fullName>
    </submittedName>
</protein>
<accession>A0A0E9R2Q6</accession>
<reference evidence="1" key="2">
    <citation type="journal article" date="2015" name="Fish Shellfish Immunol.">
        <title>Early steps in the European eel (Anguilla anguilla)-Vibrio vulnificus interaction in the gills: Role of the RtxA13 toxin.</title>
        <authorList>
            <person name="Callol A."/>
            <person name="Pajuelo D."/>
            <person name="Ebbesson L."/>
            <person name="Teles M."/>
            <person name="MacKenzie S."/>
            <person name="Amaro C."/>
        </authorList>
    </citation>
    <scope>NUCLEOTIDE SEQUENCE</scope>
</reference>
<proteinExistence type="predicted"/>
<dbReference type="EMBL" id="GBXM01085842">
    <property type="protein sequence ID" value="JAH22735.1"/>
    <property type="molecule type" value="Transcribed_RNA"/>
</dbReference>
<organism evidence="1">
    <name type="scientific">Anguilla anguilla</name>
    <name type="common">European freshwater eel</name>
    <name type="synonym">Muraena anguilla</name>
    <dbReference type="NCBI Taxonomy" id="7936"/>
    <lineage>
        <taxon>Eukaryota</taxon>
        <taxon>Metazoa</taxon>
        <taxon>Chordata</taxon>
        <taxon>Craniata</taxon>
        <taxon>Vertebrata</taxon>
        <taxon>Euteleostomi</taxon>
        <taxon>Actinopterygii</taxon>
        <taxon>Neopterygii</taxon>
        <taxon>Teleostei</taxon>
        <taxon>Anguilliformes</taxon>
        <taxon>Anguillidae</taxon>
        <taxon>Anguilla</taxon>
    </lineage>
</organism>
<sequence>MTLLVYILKRSKKTNKKIQSFFSTLFSLVF</sequence>
<reference evidence="1" key="1">
    <citation type="submission" date="2014-11" db="EMBL/GenBank/DDBJ databases">
        <authorList>
            <person name="Amaro Gonzalez C."/>
        </authorList>
    </citation>
    <scope>NUCLEOTIDE SEQUENCE</scope>
</reference>
<dbReference type="AlphaFoldDB" id="A0A0E9R2Q6"/>
<evidence type="ECO:0000313" key="1">
    <source>
        <dbReference type="EMBL" id="JAH22735.1"/>
    </source>
</evidence>
<name>A0A0E9R2Q6_ANGAN</name>